<dbReference type="CDD" id="cd02987">
    <property type="entry name" value="Phd_like_Phd"/>
    <property type="match status" value="1"/>
</dbReference>
<dbReference type="AlphaFoldDB" id="A0A0F4Z186"/>
<evidence type="ECO:0000256" key="2">
    <source>
        <dbReference type="SAM" id="MobiDB-lite"/>
    </source>
</evidence>
<feature type="domain" description="Phosducin" evidence="3">
    <location>
        <begin position="120"/>
        <end position="279"/>
    </location>
</feature>
<dbReference type="InterPro" id="IPR036249">
    <property type="entry name" value="Thioredoxin-like_sf"/>
</dbReference>
<accession>A0A0F4Z186</accession>
<evidence type="ECO:0000313" key="4">
    <source>
        <dbReference type="EMBL" id="KKA24282.1"/>
    </source>
</evidence>
<organism evidence="4 5">
    <name type="scientific">Rasamsonia emersonii (strain ATCC 16479 / CBS 393.64 / IMI 116815)</name>
    <dbReference type="NCBI Taxonomy" id="1408163"/>
    <lineage>
        <taxon>Eukaryota</taxon>
        <taxon>Fungi</taxon>
        <taxon>Dikarya</taxon>
        <taxon>Ascomycota</taxon>
        <taxon>Pezizomycotina</taxon>
        <taxon>Eurotiomycetes</taxon>
        <taxon>Eurotiomycetidae</taxon>
        <taxon>Eurotiales</taxon>
        <taxon>Trichocomaceae</taxon>
        <taxon>Rasamsonia</taxon>
    </lineage>
</organism>
<gene>
    <name evidence="4" type="ORF">T310_1669</name>
</gene>
<proteinExistence type="inferred from homology"/>
<sequence length="280" mass="31722">MSTAAQEEFDRLFNYKEKLRGHPEDRDNSDESSSHSDADDGQNDHYAHSDDDSDDEDNTYHTKSNKMVSRTAYTVPSTVFEANTGPKGVIADAQSFERARKRSFRRTLLSVAGLDSYSKTSKADSRPHKDSADNDVDEEEFMRRWRETRLQELQQRQNRPNPSKRVYGRVDRVDGTGYLNAIERAPSDTVVVVCIYDPESALSAQVEDSLIEIAQKQNTTRFVKLHHEIAEMDHIDAPALLAYKGGEVFATIVDIPRQLPRGSEIDATSIEDLLQRHGVF</sequence>
<dbReference type="EMBL" id="LASV01000069">
    <property type="protein sequence ID" value="KKA24282.1"/>
    <property type="molecule type" value="Genomic_DNA"/>
</dbReference>
<dbReference type="RefSeq" id="XP_013330894.1">
    <property type="nucleotide sequence ID" value="XM_013475440.1"/>
</dbReference>
<dbReference type="InterPro" id="IPR051499">
    <property type="entry name" value="Phosducin-like_reg"/>
</dbReference>
<evidence type="ECO:0000313" key="5">
    <source>
        <dbReference type="Proteomes" id="UP000053958"/>
    </source>
</evidence>
<dbReference type="InterPro" id="IPR001200">
    <property type="entry name" value="Phosducin"/>
</dbReference>
<feature type="compositionally biased region" description="Basic and acidic residues" evidence="2">
    <location>
        <begin position="121"/>
        <end position="132"/>
    </location>
</feature>
<feature type="region of interest" description="Disordered" evidence="2">
    <location>
        <begin position="1"/>
        <end position="73"/>
    </location>
</feature>
<dbReference type="GeneID" id="25314020"/>
<dbReference type="Proteomes" id="UP000053958">
    <property type="component" value="Unassembled WGS sequence"/>
</dbReference>
<reference evidence="4 5" key="1">
    <citation type="submission" date="2015-04" db="EMBL/GenBank/DDBJ databases">
        <authorList>
            <person name="Heijne W.H."/>
            <person name="Fedorova N.D."/>
            <person name="Nierman W.C."/>
            <person name="Vollebregt A.W."/>
            <person name="Zhao Z."/>
            <person name="Wu L."/>
            <person name="Kumar M."/>
            <person name="Stam H."/>
            <person name="van den Berg M.A."/>
            <person name="Pel H.J."/>
        </authorList>
    </citation>
    <scope>NUCLEOTIDE SEQUENCE [LARGE SCALE GENOMIC DNA]</scope>
    <source>
        <strain evidence="4 5">CBS 393.64</strain>
    </source>
</reference>
<comment type="similarity">
    <text evidence="1">Belongs to the phosducin family.</text>
</comment>
<comment type="caution">
    <text evidence="4">The sequence shown here is derived from an EMBL/GenBank/DDBJ whole genome shotgun (WGS) entry which is preliminary data.</text>
</comment>
<dbReference type="PANTHER" id="PTHR46052">
    <property type="entry name" value="PHOSDUCIN-LIKE PROTEIN"/>
    <property type="match status" value="1"/>
</dbReference>
<dbReference type="GO" id="GO:0008277">
    <property type="term" value="P:regulation of G protein-coupled receptor signaling pathway"/>
    <property type="evidence" value="ECO:0007669"/>
    <property type="project" value="InterPro"/>
</dbReference>
<feature type="compositionally biased region" description="Basic and acidic residues" evidence="2">
    <location>
        <begin position="32"/>
        <end position="50"/>
    </location>
</feature>
<feature type="region of interest" description="Disordered" evidence="2">
    <location>
        <begin position="116"/>
        <end position="138"/>
    </location>
</feature>
<feature type="compositionally biased region" description="Polar residues" evidence="2">
    <location>
        <begin position="61"/>
        <end position="73"/>
    </location>
</feature>
<dbReference type="OrthoDB" id="70588at2759"/>
<dbReference type="Gene3D" id="3.40.30.10">
    <property type="entry name" value="Glutaredoxin"/>
    <property type="match status" value="1"/>
</dbReference>
<dbReference type="PANTHER" id="PTHR46052:SF1">
    <property type="entry name" value="PHOSDUCIN-LIKE PROTEIN"/>
    <property type="match status" value="1"/>
</dbReference>
<protein>
    <submittedName>
        <fullName evidence="4">Phosducin</fullName>
    </submittedName>
</protein>
<keyword evidence="5" id="KW-1185">Reference proteome</keyword>
<feature type="compositionally biased region" description="Basic and acidic residues" evidence="2">
    <location>
        <begin position="8"/>
        <end position="26"/>
    </location>
</feature>
<dbReference type="InterPro" id="IPR024253">
    <property type="entry name" value="Phosducin_thioredoxin-like_dom"/>
</dbReference>
<dbReference type="SUPFAM" id="SSF52833">
    <property type="entry name" value="Thioredoxin-like"/>
    <property type="match status" value="1"/>
</dbReference>
<evidence type="ECO:0000256" key="1">
    <source>
        <dbReference type="ARBA" id="ARBA00009686"/>
    </source>
</evidence>
<evidence type="ECO:0000259" key="3">
    <source>
        <dbReference type="Pfam" id="PF02114"/>
    </source>
</evidence>
<dbReference type="STRING" id="1408163.A0A0F4Z186"/>
<dbReference type="Pfam" id="PF02114">
    <property type="entry name" value="Phosducin"/>
    <property type="match status" value="1"/>
</dbReference>
<name>A0A0F4Z186_RASE3</name>